<dbReference type="GO" id="GO:0032259">
    <property type="term" value="P:methylation"/>
    <property type="evidence" value="ECO:0007669"/>
    <property type="project" value="UniProtKB-KW"/>
</dbReference>
<keyword evidence="1" id="KW-0489">Methyltransferase</keyword>
<dbReference type="SUPFAM" id="SSF75217">
    <property type="entry name" value="alpha/beta knot"/>
    <property type="match status" value="1"/>
</dbReference>
<dbReference type="AlphaFoldDB" id="A0A382LJI6"/>
<dbReference type="GO" id="GO:0005829">
    <property type="term" value="C:cytosol"/>
    <property type="evidence" value="ECO:0007669"/>
    <property type="project" value="TreeGrafter"/>
</dbReference>
<dbReference type="PANTHER" id="PTHR46429:SF1">
    <property type="entry name" value="23S RRNA (GUANOSINE-2'-O-)-METHYLTRANSFERASE RLMB"/>
    <property type="match status" value="1"/>
</dbReference>
<dbReference type="Pfam" id="PF00588">
    <property type="entry name" value="SpoU_methylase"/>
    <property type="match status" value="1"/>
</dbReference>
<dbReference type="EMBL" id="UINC01087441">
    <property type="protein sequence ID" value="SVC36800.1"/>
    <property type="molecule type" value="Genomic_DNA"/>
</dbReference>
<dbReference type="Gene3D" id="3.40.1280.10">
    <property type="match status" value="1"/>
</dbReference>
<feature type="domain" description="RNA 2-O ribose methyltransferase substrate binding" evidence="4">
    <location>
        <begin position="27"/>
        <end position="95"/>
    </location>
</feature>
<dbReference type="NCBIfam" id="TIGR00186">
    <property type="entry name" value="rRNA_methyl_3"/>
    <property type="match status" value="1"/>
</dbReference>
<evidence type="ECO:0000313" key="5">
    <source>
        <dbReference type="EMBL" id="SVC36800.1"/>
    </source>
</evidence>
<dbReference type="GO" id="GO:0006396">
    <property type="term" value="P:RNA processing"/>
    <property type="evidence" value="ECO:0007669"/>
    <property type="project" value="InterPro"/>
</dbReference>
<evidence type="ECO:0000259" key="3">
    <source>
        <dbReference type="Pfam" id="PF00588"/>
    </source>
</evidence>
<dbReference type="GO" id="GO:0008173">
    <property type="term" value="F:RNA methyltransferase activity"/>
    <property type="evidence" value="ECO:0007669"/>
    <property type="project" value="InterPro"/>
</dbReference>
<protein>
    <recommendedName>
        <fullName evidence="6">RNA 2-O ribose methyltransferase substrate binding domain-containing protein</fullName>
    </recommendedName>
</protein>
<dbReference type="InterPro" id="IPR001537">
    <property type="entry name" value="SpoU_MeTrfase"/>
</dbReference>
<dbReference type="Gene3D" id="3.30.1330.30">
    <property type="match status" value="1"/>
</dbReference>
<keyword evidence="2" id="KW-0808">Transferase</keyword>
<dbReference type="InterPro" id="IPR029028">
    <property type="entry name" value="Alpha/beta_knot_MTases"/>
</dbReference>
<dbReference type="CDD" id="cd18103">
    <property type="entry name" value="SpoU-like_RlmB"/>
    <property type="match status" value="1"/>
</dbReference>
<dbReference type="InterPro" id="IPR013123">
    <property type="entry name" value="SpoU_subst-bd"/>
</dbReference>
<proteinExistence type="predicted"/>
<gene>
    <name evidence="5" type="ORF">METZ01_LOCUS289654</name>
</gene>
<reference evidence="5" key="1">
    <citation type="submission" date="2018-05" db="EMBL/GenBank/DDBJ databases">
        <authorList>
            <person name="Lanie J.A."/>
            <person name="Ng W.-L."/>
            <person name="Kazmierczak K.M."/>
            <person name="Andrzejewski T.M."/>
            <person name="Davidsen T.M."/>
            <person name="Wayne K.J."/>
            <person name="Tettelin H."/>
            <person name="Glass J.I."/>
            <person name="Rusch D."/>
            <person name="Podicherti R."/>
            <person name="Tsui H.-C.T."/>
            <person name="Winkler M.E."/>
        </authorList>
    </citation>
    <scope>NUCLEOTIDE SEQUENCE</scope>
</reference>
<feature type="domain" description="tRNA/rRNA methyltransferase SpoU type" evidence="3">
    <location>
        <begin position="115"/>
        <end position="259"/>
    </location>
</feature>
<name>A0A382LJI6_9ZZZZ</name>
<sequence length="266" mass="29962">MSSKYDKTIFMKFFKKKKTKNSGITEIYGLHSVIAALNNTNRKHQKLAISQTHKSIITRKIKQNVKEILVLPNKEMFKLYGGENTHQGIVLTTSSLIQPDLDVILDESINKKIEVVVMLDQVTDPNNIGSIMRSCILFNCKSVIVSKDNAPDITPSIAKAASGALEVVNYVKVTNLSNAIRKFKKNNFWVYGLDINNNNLDNNFDIPKKCLLVLGAEGKGLRKLTKKECDRIISIPMNPNLIFQIDSLNISNACSIALYEHFKKYN</sequence>
<dbReference type="SUPFAM" id="SSF55315">
    <property type="entry name" value="L30e-like"/>
    <property type="match status" value="1"/>
</dbReference>
<evidence type="ECO:0000256" key="1">
    <source>
        <dbReference type="ARBA" id="ARBA00022603"/>
    </source>
</evidence>
<evidence type="ECO:0008006" key="6">
    <source>
        <dbReference type="Google" id="ProtNLM"/>
    </source>
</evidence>
<evidence type="ECO:0000256" key="2">
    <source>
        <dbReference type="ARBA" id="ARBA00022679"/>
    </source>
</evidence>
<dbReference type="InterPro" id="IPR029026">
    <property type="entry name" value="tRNA_m1G_MTases_N"/>
</dbReference>
<dbReference type="InterPro" id="IPR004441">
    <property type="entry name" value="rRNA_MeTrfase_TrmH"/>
</dbReference>
<dbReference type="PANTHER" id="PTHR46429">
    <property type="entry name" value="23S RRNA (GUANOSINE-2'-O-)-METHYLTRANSFERASE RLMB"/>
    <property type="match status" value="1"/>
</dbReference>
<organism evidence="5">
    <name type="scientific">marine metagenome</name>
    <dbReference type="NCBI Taxonomy" id="408172"/>
    <lineage>
        <taxon>unclassified sequences</taxon>
        <taxon>metagenomes</taxon>
        <taxon>ecological metagenomes</taxon>
    </lineage>
</organism>
<dbReference type="InterPro" id="IPR029064">
    <property type="entry name" value="Ribosomal_eL30-like_sf"/>
</dbReference>
<evidence type="ECO:0000259" key="4">
    <source>
        <dbReference type="Pfam" id="PF08032"/>
    </source>
</evidence>
<dbReference type="GO" id="GO:0003723">
    <property type="term" value="F:RNA binding"/>
    <property type="evidence" value="ECO:0007669"/>
    <property type="project" value="InterPro"/>
</dbReference>
<accession>A0A382LJI6</accession>
<dbReference type="Pfam" id="PF08032">
    <property type="entry name" value="SpoU_sub_bind"/>
    <property type="match status" value="1"/>
</dbReference>